<accession>A0A6A1VY76</accession>
<comment type="similarity">
    <text evidence="1">Belongs to the heat shock protein 70 family.</text>
</comment>
<organism evidence="5 6">
    <name type="scientific">Morella rubra</name>
    <name type="common">Chinese bayberry</name>
    <dbReference type="NCBI Taxonomy" id="262757"/>
    <lineage>
        <taxon>Eukaryota</taxon>
        <taxon>Viridiplantae</taxon>
        <taxon>Streptophyta</taxon>
        <taxon>Embryophyta</taxon>
        <taxon>Tracheophyta</taxon>
        <taxon>Spermatophyta</taxon>
        <taxon>Magnoliopsida</taxon>
        <taxon>eudicotyledons</taxon>
        <taxon>Gunneridae</taxon>
        <taxon>Pentapetalae</taxon>
        <taxon>rosids</taxon>
        <taxon>fabids</taxon>
        <taxon>Fagales</taxon>
        <taxon>Myricaceae</taxon>
        <taxon>Morella</taxon>
    </lineage>
</organism>
<dbReference type="AlphaFoldDB" id="A0A6A1VY76"/>
<dbReference type="InterPro" id="IPR043129">
    <property type="entry name" value="ATPase_NBD"/>
</dbReference>
<evidence type="ECO:0000313" key="5">
    <source>
        <dbReference type="EMBL" id="KAB1217891.1"/>
    </source>
</evidence>
<evidence type="ECO:0000256" key="3">
    <source>
        <dbReference type="ARBA" id="ARBA00022840"/>
    </source>
</evidence>
<reference evidence="5 6" key="1">
    <citation type="journal article" date="2019" name="Plant Biotechnol. J.">
        <title>The red bayberry genome and genetic basis of sex determination.</title>
        <authorList>
            <person name="Jia H.M."/>
            <person name="Jia H.J."/>
            <person name="Cai Q.L."/>
            <person name="Wang Y."/>
            <person name="Zhao H.B."/>
            <person name="Yang W.F."/>
            <person name="Wang G.Y."/>
            <person name="Li Y.H."/>
            <person name="Zhan D.L."/>
            <person name="Shen Y.T."/>
            <person name="Niu Q.F."/>
            <person name="Chang L."/>
            <person name="Qiu J."/>
            <person name="Zhao L."/>
            <person name="Xie H.B."/>
            <person name="Fu W.Y."/>
            <person name="Jin J."/>
            <person name="Li X.W."/>
            <person name="Jiao Y."/>
            <person name="Zhou C.C."/>
            <person name="Tu T."/>
            <person name="Chai C.Y."/>
            <person name="Gao J.L."/>
            <person name="Fan L.J."/>
            <person name="van de Weg E."/>
            <person name="Wang J.Y."/>
            <person name="Gao Z.S."/>
        </authorList>
    </citation>
    <scope>NUCLEOTIDE SEQUENCE [LARGE SCALE GENOMIC DNA]</scope>
    <source>
        <tissue evidence="5">Leaves</tissue>
    </source>
</reference>
<evidence type="ECO:0000256" key="1">
    <source>
        <dbReference type="ARBA" id="ARBA00007381"/>
    </source>
</evidence>
<sequence>MVKHFVEIFKRQHKQDISGNARALRRLRTACERAKRILSSAIETTIEVDSLYNGIDFWSTITRAKFAELNIDLFRNSIKLVEKCLIDAKMTRQESMMLFSRVVLPEFPRCSSCCRTSLMGRSLTRALTQMKLWLMELLFKLQTCLGWVIRKCNVVLLDVTPLSLGVSVDEEGTCLL</sequence>
<keyword evidence="3" id="KW-0067">ATP-binding</keyword>
<dbReference type="SUPFAM" id="SSF53067">
    <property type="entry name" value="Actin-like ATPase domain"/>
    <property type="match status" value="1"/>
</dbReference>
<evidence type="ECO:0000313" key="6">
    <source>
        <dbReference type="Proteomes" id="UP000516437"/>
    </source>
</evidence>
<dbReference type="GO" id="GO:0005524">
    <property type="term" value="F:ATP binding"/>
    <property type="evidence" value="ECO:0007669"/>
    <property type="project" value="UniProtKB-KW"/>
</dbReference>
<dbReference type="OrthoDB" id="3789372at2759"/>
<dbReference type="Gene3D" id="3.90.640.10">
    <property type="entry name" value="Actin, Chain A, domain 4"/>
    <property type="match status" value="1"/>
</dbReference>
<dbReference type="GO" id="GO:0140662">
    <property type="term" value="F:ATP-dependent protein folding chaperone"/>
    <property type="evidence" value="ECO:0007669"/>
    <property type="project" value="InterPro"/>
</dbReference>
<keyword evidence="4 5" id="KW-0346">Stress response</keyword>
<dbReference type="Pfam" id="PF00012">
    <property type="entry name" value="HSP70"/>
    <property type="match status" value="1"/>
</dbReference>
<keyword evidence="2" id="KW-0547">Nucleotide-binding</keyword>
<proteinExistence type="inferred from homology"/>
<dbReference type="PANTHER" id="PTHR19375">
    <property type="entry name" value="HEAT SHOCK PROTEIN 70KDA"/>
    <property type="match status" value="1"/>
</dbReference>
<protein>
    <submittedName>
        <fullName evidence="5">Heat shock cognate 70 kDa protein</fullName>
    </submittedName>
</protein>
<dbReference type="FunFam" id="3.90.640.10:FF:000058">
    <property type="entry name" value="Heat shock 70 kDa protein"/>
    <property type="match status" value="1"/>
</dbReference>
<evidence type="ECO:0000256" key="2">
    <source>
        <dbReference type="ARBA" id="ARBA00022741"/>
    </source>
</evidence>
<dbReference type="EMBL" id="RXIC02000021">
    <property type="protein sequence ID" value="KAB1217891.1"/>
    <property type="molecule type" value="Genomic_DNA"/>
</dbReference>
<name>A0A6A1VY76_9ROSI</name>
<dbReference type="InterPro" id="IPR013126">
    <property type="entry name" value="Hsp_70_fam"/>
</dbReference>
<keyword evidence="6" id="KW-1185">Reference proteome</keyword>
<evidence type="ECO:0000256" key="4">
    <source>
        <dbReference type="ARBA" id="ARBA00023016"/>
    </source>
</evidence>
<comment type="caution">
    <text evidence="5">The sequence shown here is derived from an EMBL/GenBank/DDBJ whole genome shotgun (WGS) entry which is preliminary data.</text>
</comment>
<gene>
    <name evidence="5" type="ORF">CJ030_MR3G014699</name>
</gene>
<dbReference type="Proteomes" id="UP000516437">
    <property type="component" value="Chromosome 3"/>
</dbReference>